<dbReference type="Proteomes" id="UP000236454">
    <property type="component" value="Unassembled WGS sequence"/>
</dbReference>
<dbReference type="AlphaFoldDB" id="A0A1I6YA09"/>
<dbReference type="GO" id="GO:0030313">
    <property type="term" value="C:cell envelope"/>
    <property type="evidence" value="ECO:0007669"/>
    <property type="project" value="UniProtKB-SubCell"/>
</dbReference>
<dbReference type="RefSeq" id="WP_170853663.1">
    <property type="nucleotide sequence ID" value="NZ_FPAS01000001.1"/>
</dbReference>
<dbReference type="STRING" id="477690.SAMN05216474_0741"/>
<dbReference type="InterPro" id="IPR034984">
    <property type="entry name" value="Imelysin-like_IPPA"/>
</dbReference>
<keyword evidence="4" id="KW-0449">Lipoprotein</keyword>
<accession>A0A1I6YA09</accession>
<evidence type="ECO:0000256" key="1">
    <source>
        <dbReference type="ARBA" id="ARBA00004196"/>
    </source>
</evidence>
<gene>
    <name evidence="4" type="ORF">SAMN05216474_0741</name>
</gene>
<dbReference type="PROSITE" id="PS51257">
    <property type="entry name" value="PROKAR_LIPOPROTEIN"/>
    <property type="match status" value="1"/>
</dbReference>
<organism evidence="4 5">
    <name type="scientific">Lishizhenia tianjinensis</name>
    <dbReference type="NCBI Taxonomy" id="477690"/>
    <lineage>
        <taxon>Bacteria</taxon>
        <taxon>Pseudomonadati</taxon>
        <taxon>Bacteroidota</taxon>
        <taxon>Flavobacteriia</taxon>
        <taxon>Flavobacteriales</taxon>
        <taxon>Crocinitomicaceae</taxon>
        <taxon>Lishizhenia</taxon>
    </lineage>
</organism>
<sequence>MKIKLIFVTSILLVFTACKKEEETTDAKDFTKSTFQKVILPLHSTFSNKALALQSSVLKFETAPTAENLNSLKQNWQAAYSSYSPTEVFNIDNIKDNYAHLYFQKFPIDTLKVISNVHTNPSNAIVSSNAKGLGAIEYLLFRSAALDSFQNEANNIVYLKAMTNDIVDKGNELLSMWKENQNKYVNNQESDASNAFNQLVNGMIQFTENLKMLKVGNPLGKQSLDHPDHYLAQAPFSNTSETGLNEDFEILVKLWNGNKTTVLDTSVGLGEIVKAKNAEVYQEVNTILEKIGKDLSLLPDDLNTAFENMDEALNTLYEDLNVLYTLLKVDVSAQLDVTVFISDLDGD</sequence>
<evidence type="ECO:0000313" key="5">
    <source>
        <dbReference type="Proteomes" id="UP000236454"/>
    </source>
</evidence>
<dbReference type="EMBL" id="FPAS01000001">
    <property type="protein sequence ID" value="SFT47091.1"/>
    <property type="molecule type" value="Genomic_DNA"/>
</dbReference>
<name>A0A1I6YA09_9FLAO</name>
<evidence type="ECO:0000313" key="4">
    <source>
        <dbReference type="EMBL" id="SFT47091.1"/>
    </source>
</evidence>
<comment type="subcellular location">
    <subcellularLocation>
        <location evidence="1">Cell envelope</location>
    </subcellularLocation>
</comment>
<feature type="domain" description="Imelysin-like" evidence="3">
    <location>
        <begin position="40"/>
        <end position="320"/>
    </location>
</feature>
<dbReference type="InterPro" id="IPR018976">
    <property type="entry name" value="Imelysin-like"/>
</dbReference>
<proteinExistence type="predicted"/>
<keyword evidence="2" id="KW-0732">Signal</keyword>
<evidence type="ECO:0000256" key="2">
    <source>
        <dbReference type="ARBA" id="ARBA00022729"/>
    </source>
</evidence>
<dbReference type="Pfam" id="PF09375">
    <property type="entry name" value="Peptidase_M75"/>
    <property type="match status" value="1"/>
</dbReference>
<dbReference type="Gene3D" id="1.20.1420.20">
    <property type="entry name" value="M75 peptidase, HXXE motif"/>
    <property type="match status" value="1"/>
</dbReference>
<dbReference type="InterPro" id="IPR038352">
    <property type="entry name" value="Imelysin_sf"/>
</dbReference>
<protein>
    <submittedName>
        <fullName evidence="4">Predicted lipoprotein</fullName>
    </submittedName>
</protein>
<keyword evidence="5" id="KW-1185">Reference proteome</keyword>
<reference evidence="4 5" key="1">
    <citation type="submission" date="2016-10" db="EMBL/GenBank/DDBJ databases">
        <authorList>
            <person name="de Groot N.N."/>
        </authorList>
    </citation>
    <scope>NUCLEOTIDE SEQUENCE [LARGE SCALE GENOMIC DNA]</scope>
    <source>
        <strain evidence="4 5">CGMCC 1.7005</strain>
    </source>
</reference>
<dbReference type="CDD" id="cd14659">
    <property type="entry name" value="Imelysin-like_IPPA"/>
    <property type="match status" value="1"/>
</dbReference>
<evidence type="ECO:0000259" key="3">
    <source>
        <dbReference type="Pfam" id="PF09375"/>
    </source>
</evidence>